<dbReference type="InterPro" id="IPR010982">
    <property type="entry name" value="Lambda_DNA-bd_dom_sf"/>
</dbReference>
<dbReference type="PANTHER" id="PTHR46558:SF4">
    <property type="entry name" value="DNA-BIDING PHAGE PROTEIN"/>
    <property type="match status" value="1"/>
</dbReference>
<dbReference type="Pfam" id="PF01381">
    <property type="entry name" value="HTH_3"/>
    <property type="match status" value="1"/>
</dbReference>
<dbReference type="InterPro" id="IPR001387">
    <property type="entry name" value="Cro/C1-type_HTH"/>
</dbReference>
<organism evidence="3 4">
    <name type="scientific">Cryobacterium fucosi</name>
    <dbReference type="NCBI Taxonomy" id="1259157"/>
    <lineage>
        <taxon>Bacteria</taxon>
        <taxon>Bacillati</taxon>
        <taxon>Actinomycetota</taxon>
        <taxon>Actinomycetes</taxon>
        <taxon>Micrococcales</taxon>
        <taxon>Microbacteriaceae</taxon>
        <taxon>Cryobacterium</taxon>
    </lineage>
</organism>
<gene>
    <name evidence="3" type="ORF">E3T48_13620</name>
</gene>
<dbReference type="Gene3D" id="1.10.260.40">
    <property type="entry name" value="lambda repressor-like DNA-binding domains"/>
    <property type="match status" value="1"/>
</dbReference>
<dbReference type="GO" id="GO:0003677">
    <property type="term" value="F:DNA binding"/>
    <property type="evidence" value="ECO:0007669"/>
    <property type="project" value="UniProtKB-KW"/>
</dbReference>
<protein>
    <submittedName>
        <fullName evidence="3">Transcriptional regulator</fullName>
    </submittedName>
</protein>
<dbReference type="Proteomes" id="UP000298313">
    <property type="component" value="Unassembled WGS sequence"/>
</dbReference>
<name>A0A4R9B205_9MICO</name>
<dbReference type="SUPFAM" id="SSF47413">
    <property type="entry name" value="lambda repressor-like DNA-binding domains"/>
    <property type="match status" value="1"/>
</dbReference>
<evidence type="ECO:0000313" key="3">
    <source>
        <dbReference type="EMBL" id="TFD74368.1"/>
    </source>
</evidence>
<dbReference type="SMART" id="SM00530">
    <property type="entry name" value="HTH_XRE"/>
    <property type="match status" value="1"/>
</dbReference>
<reference evidence="3 4" key="1">
    <citation type="submission" date="2019-03" db="EMBL/GenBank/DDBJ databases">
        <title>Genomics of glacier-inhabiting Cryobacterium strains.</title>
        <authorList>
            <person name="Liu Q."/>
            <person name="Xin Y.-H."/>
        </authorList>
    </citation>
    <scope>NUCLEOTIDE SEQUENCE [LARGE SCALE GENOMIC DNA]</scope>
    <source>
        <strain evidence="3 4">Hh4</strain>
    </source>
</reference>
<accession>A0A4R9B205</accession>
<sequence length="86" mass="9857">MVKATRVTNSTRQLRFTHGEMTQAELAERVGVTRQTVIAIERGRYSPSLEMAFRIARVFEVPLEQVFHYPDDNYPDGNSQGDGERK</sequence>
<dbReference type="OrthoDB" id="7428772at2"/>
<dbReference type="PANTHER" id="PTHR46558">
    <property type="entry name" value="TRACRIPTIONAL REGULATORY PROTEIN-RELATED-RELATED"/>
    <property type="match status" value="1"/>
</dbReference>
<feature type="domain" description="HTH cro/C1-type" evidence="2">
    <location>
        <begin position="21"/>
        <end position="66"/>
    </location>
</feature>
<dbReference type="CDD" id="cd00093">
    <property type="entry name" value="HTH_XRE"/>
    <property type="match status" value="1"/>
</dbReference>
<dbReference type="PROSITE" id="PS50943">
    <property type="entry name" value="HTH_CROC1"/>
    <property type="match status" value="1"/>
</dbReference>
<evidence type="ECO:0000256" key="1">
    <source>
        <dbReference type="ARBA" id="ARBA00023125"/>
    </source>
</evidence>
<evidence type="ECO:0000259" key="2">
    <source>
        <dbReference type="PROSITE" id="PS50943"/>
    </source>
</evidence>
<comment type="caution">
    <text evidence="3">The sequence shown here is derived from an EMBL/GenBank/DDBJ whole genome shotgun (WGS) entry which is preliminary data.</text>
</comment>
<keyword evidence="4" id="KW-1185">Reference proteome</keyword>
<dbReference type="RefSeq" id="WP_134524584.1">
    <property type="nucleotide sequence ID" value="NZ_SOHH01000094.1"/>
</dbReference>
<dbReference type="AlphaFoldDB" id="A0A4R9B205"/>
<keyword evidence="1" id="KW-0238">DNA-binding</keyword>
<proteinExistence type="predicted"/>
<evidence type="ECO:0000313" key="4">
    <source>
        <dbReference type="Proteomes" id="UP000298313"/>
    </source>
</evidence>
<dbReference type="EMBL" id="SOHH01000094">
    <property type="protein sequence ID" value="TFD74368.1"/>
    <property type="molecule type" value="Genomic_DNA"/>
</dbReference>